<dbReference type="EMBL" id="GBRH01224360">
    <property type="protein sequence ID" value="JAD73535.1"/>
    <property type="molecule type" value="Transcribed_RNA"/>
</dbReference>
<evidence type="ECO:0000313" key="1">
    <source>
        <dbReference type="EMBL" id="JAD73535.1"/>
    </source>
</evidence>
<name>A0A0A9CJG7_ARUDO</name>
<proteinExistence type="predicted"/>
<sequence>MRLIKYKNEYWKQRYTIRWVKFGGNKDTP</sequence>
<dbReference type="AlphaFoldDB" id="A0A0A9CJG7"/>
<reference evidence="1" key="2">
    <citation type="journal article" date="2015" name="Data Brief">
        <title>Shoot transcriptome of the giant reed, Arundo donax.</title>
        <authorList>
            <person name="Barrero R.A."/>
            <person name="Guerrero F.D."/>
            <person name="Moolhuijzen P."/>
            <person name="Goolsby J.A."/>
            <person name="Tidwell J."/>
            <person name="Bellgard S.E."/>
            <person name="Bellgard M.I."/>
        </authorList>
    </citation>
    <scope>NUCLEOTIDE SEQUENCE</scope>
    <source>
        <tissue evidence="1">Shoot tissue taken approximately 20 cm above the soil surface</tissue>
    </source>
</reference>
<accession>A0A0A9CJG7</accession>
<organism evidence="1">
    <name type="scientific">Arundo donax</name>
    <name type="common">Giant reed</name>
    <name type="synonym">Donax arundinaceus</name>
    <dbReference type="NCBI Taxonomy" id="35708"/>
    <lineage>
        <taxon>Eukaryota</taxon>
        <taxon>Viridiplantae</taxon>
        <taxon>Streptophyta</taxon>
        <taxon>Embryophyta</taxon>
        <taxon>Tracheophyta</taxon>
        <taxon>Spermatophyta</taxon>
        <taxon>Magnoliopsida</taxon>
        <taxon>Liliopsida</taxon>
        <taxon>Poales</taxon>
        <taxon>Poaceae</taxon>
        <taxon>PACMAD clade</taxon>
        <taxon>Arundinoideae</taxon>
        <taxon>Arundineae</taxon>
        <taxon>Arundo</taxon>
    </lineage>
</organism>
<protein>
    <submittedName>
        <fullName evidence="1">Uncharacterized protein</fullName>
    </submittedName>
</protein>
<reference evidence="1" key="1">
    <citation type="submission" date="2014-09" db="EMBL/GenBank/DDBJ databases">
        <authorList>
            <person name="Magalhaes I.L.F."/>
            <person name="Oliveira U."/>
            <person name="Santos F.R."/>
            <person name="Vidigal T.H.D.A."/>
            <person name="Brescovit A.D."/>
            <person name="Santos A.J."/>
        </authorList>
    </citation>
    <scope>NUCLEOTIDE SEQUENCE</scope>
    <source>
        <tissue evidence="1">Shoot tissue taken approximately 20 cm above the soil surface</tissue>
    </source>
</reference>